<dbReference type="AlphaFoldDB" id="A0A8S9YBG6"/>
<feature type="coiled-coil region" evidence="1">
    <location>
        <begin position="58"/>
        <end position="116"/>
    </location>
</feature>
<feature type="compositionally biased region" description="Basic and acidic residues" evidence="2">
    <location>
        <begin position="546"/>
        <end position="576"/>
    </location>
</feature>
<feature type="region of interest" description="Disordered" evidence="2">
    <location>
        <begin position="546"/>
        <end position="595"/>
    </location>
</feature>
<evidence type="ECO:0000313" key="4">
    <source>
        <dbReference type="Proteomes" id="UP000822476"/>
    </source>
</evidence>
<evidence type="ECO:0000256" key="2">
    <source>
        <dbReference type="SAM" id="MobiDB-lite"/>
    </source>
</evidence>
<dbReference type="EMBL" id="JTDE01022275">
    <property type="protein sequence ID" value="KAF7231850.1"/>
    <property type="molecule type" value="Genomic_DNA"/>
</dbReference>
<protein>
    <submittedName>
        <fullName evidence="3">Uncharacterized protein</fullName>
    </submittedName>
</protein>
<reference evidence="3" key="1">
    <citation type="submission" date="2019-07" db="EMBL/GenBank/DDBJ databases">
        <title>Annotation for the trematode Paragonimus miyazaki's.</title>
        <authorList>
            <person name="Choi Y.-J."/>
        </authorList>
    </citation>
    <scope>NUCLEOTIDE SEQUENCE</scope>
    <source>
        <strain evidence="3">Japan</strain>
    </source>
</reference>
<sequence>EFSDPTNTNLINTFPPRCDFLAAGSAQSTGDNVFHLKKTDISTYHSVLVWIKIHMKTNMEYELQLNSAVKEKDQLNELRAESYRITEAVTLLNELASRDKEKVKELLQQLRLWNRQQPTSIMGKCSPPTSSSGEILTSSGSELSGTELSETESEIISEVAYESSKVTHFTKEYRPNMTYVLPAIFTYDEQSLSDEIGSSGEVSGHEVPPSRFTEDDYFENQTLHKWRFEKEFVEDVETTETESVNSDVPVHYISTKHLPMGMTLDPHLSLQSGTRTFFKSRRQINTTDMDSSYSVVYIEVARSDPAMQSQLSDENLRGDQRNKEVQVDQRVLTPRVKKIVELREEEEEAESSVLKQQKRTKIIPLRIRKQDASTQVQCTNTDVAVDARPCRRDAASVISDKDEIAEYYKLIPIRHISSTLTPILTEHPEGYVINTISTQTHPICPLMVSEEFYHINTQESAGTTNGYKREQQTGKNTHRKTQTDEKKMSKTFVEVVQKTSEKEQQKITTDREVQTEAQQEGVKEEEEIEKAVRKTTEIAPARNEYAKTRERAVTTTREQSRQSKWEKGDIPEKQEGRTSMQSAVAPTAPDRPSEAALPVPVVGADRPALTDVGVGSDVAAPDSVEQGVGVVTVRRVDGTMQTRPVLAFYVDAEGAMVGVKV</sequence>
<dbReference type="Proteomes" id="UP000822476">
    <property type="component" value="Unassembled WGS sequence"/>
</dbReference>
<dbReference type="OrthoDB" id="6273610at2759"/>
<gene>
    <name evidence="3" type="ORF">EG68_09764</name>
</gene>
<accession>A0A8S9YBG6</accession>
<feature type="compositionally biased region" description="Low complexity" evidence="2">
    <location>
        <begin position="130"/>
        <end position="148"/>
    </location>
</feature>
<feature type="region of interest" description="Disordered" evidence="2">
    <location>
        <begin position="503"/>
        <end position="527"/>
    </location>
</feature>
<feature type="compositionally biased region" description="Basic and acidic residues" evidence="2">
    <location>
        <begin position="503"/>
        <end position="514"/>
    </location>
</feature>
<organism evidence="3 4">
    <name type="scientific">Paragonimus skrjabini miyazakii</name>
    <dbReference type="NCBI Taxonomy" id="59628"/>
    <lineage>
        <taxon>Eukaryota</taxon>
        <taxon>Metazoa</taxon>
        <taxon>Spiralia</taxon>
        <taxon>Lophotrochozoa</taxon>
        <taxon>Platyhelminthes</taxon>
        <taxon>Trematoda</taxon>
        <taxon>Digenea</taxon>
        <taxon>Plagiorchiida</taxon>
        <taxon>Troglotremata</taxon>
        <taxon>Troglotrematidae</taxon>
        <taxon>Paragonimus</taxon>
    </lineage>
</organism>
<evidence type="ECO:0000313" key="3">
    <source>
        <dbReference type="EMBL" id="KAF7231850.1"/>
    </source>
</evidence>
<feature type="non-terminal residue" evidence="3">
    <location>
        <position position="1"/>
    </location>
</feature>
<name>A0A8S9YBG6_9TREM</name>
<evidence type="ECO:0000256" key="1">
    <source>
        <dbReference type="SAM" id="Coils"/>
    </source>
</evidence>
<keyword evidence="4" id="KW-1185">Reference proteome</keyword>
<feature type="non-terminal residue" evidence="3">
    <location>
        <position position="661"/>
    </location>
</feature>
<proteinExistence type="predicted"/>
<feature type="region of interest" description="Disordered" evidence="2">
    <location>
        <begin position="119"/>
        <end position="151"/>
    </location>
</feature>
<keyword evidence="1" id="KW-0175">Coiled coil</keyword>
<comment type="caution">
    <text evidence="3">The sequence shown here is derived from an EMBL/GenBank/DDBJ whole genome shotgun (WGS) entry which is preliminary data.</text>
</comment>
<feature type="region of interest" description="Disordered" evidence="2">
    <location>
        <begin position="461"/>
        <end position="489"/>
    </location>
</feature>